<dbReference type="SUPFAM" id="SSF56112">
    <property type="entry name" value="Protein kinase-like (PK-like)"/>
    <property type="match status" value="1"/>
</dbReference>
<dbReference type="PANTHER" id="PTHR21310:SF37">
    <property type="entry name" value="AMINOGLYCOSIDE PHOSPHOTRANSFERASE DOMAIN-CONTAINING PROTEIN"/>
    <property type="match status" value="1"/>
</dbReference>
<dbReference type="AlphaFoldDB" id="A0A162LPT3"/>
<protein>
    <submittedName>
        <fullName evidence="1">Phosphotransferase family protein</fullName>
    </submittedName>
</protein>
<keyword evidence="1" id="KW-0808">Transferase</keyword>
<dbReference type="GO" id="GO:0016740">
    <property type="term" value="F:transferase activity"/>
    <property type="evidence" value="ECO:0007669"/>
    <property type="project" value="UniProtKB-KW"/>
</dbReference>
<evidence type="ECO:0000313" key="1">
    <source>
        <dbReference type="EMBL" id="OAA73874.1"/>
    </source>
</evidence>
<sequence length="289" mass="32916">MAMKGDDVAWEESERSERVWRHSLFEESTLRAIGRFIAKHRQGVPTELCEPKAGGFNALFRIKFIDGGSAVIRFTKPGSTMFPEEKIKQEVATMRYIQDNTTIPVPFVHHWGTREESPLNIGAFIILELLAPSHDQGPIKLWCDDLRPSNILLDANYQIVAVIDWEFSYAAPNKSTFAPPWWLLLEQPEYWKEGLDSWTEAYKNRLPVFLEAIAMCEDTAIAAGKLGELQRLSDKTGASWASGDFWAVYAARKNFAFDCVYWKELDGRFFGPVEGDPDRETDGPRGWGF</sequence>
<dbReference type="InterPro" id="IPR051678">
    <property type="entry name" value="AGP_Transferase"/>
</dbReference>
<name>A0A162LPT3_CORFA</name>
<comment type="caution">
    <text evidence="1">The sequence shown here is derived from an EMBL/GenBank/DDBJ whole genome shotgun (WGS) entry which is preliminary data.</text>
</comment>
<dbReference type="GeneID" id="30017067"/>
<dbReference type="OrthoDB" id="5412996at2759"/>
<proteinExistence type="predicted"/>
<gene>
    <name evidence="1" type="ORF">ISF_00775</name>
</gene>
<organism evidence="1 2">
    <name type="scientific">Cordyceps fumosorosea (strain ARSEF 2679)</name>
    <name type="common">Isaria fumosorosea</name>
    <dbReference type="NCBI Taxonomy" id="1081104"/>
    <lineage>
        <taxon>Eukaryota</taxon>
        <taxon>Fungi</taxon>
        <taxon>Dikarya</taxon>
        <taxon>Ascomycota</taxon>
        <taxon>Pezizomycotina</taxon>
        <taxon>Sordariomycetes</taxon>
        <taxon>Hypocreomycetidae</taxon>
        <taxon>Hypocreales</taxon>
        <taxon>Cordycipitaceae</taxon>
        <taxon>Cordyceps</taxon>
    </lineage>
</organism>
<keyword evidence="2" id="KW-1185">Reference proteome</keyword>
<dbReference type="EMBL" id="AZHB01000001">
    <property type="protein sequence ID" value="OAA73874.1"/>
    <property type="molecule type" value="Genomic_DNA"/>
</dbReference>
<dbReference type="RefSeq" id="XP_018708832.1">
    <property type="nucleotide sequence ID" value="XM_018844382.1"/>
</dbReference>
<dbReference type="Proteomes" id="UP000076744">
    <property type="component" value="Unassembled WGS sequence"/>
</dbReference>
<accession>A0A162LPT3</accession>
<evidence type="ECO:0000313" key="2">
    <source>
        <dbReference type="Proteomes" id="UP000076744"/>
    </source>
</evidence>
<reference evidence="1 2" key="1">
    <citation type="journal article" date="2016" name="Genome Biol. Evol.">
        <title>Divergent and convergent evolution of fungal pathogenicity.</title>
        <authorList>
            <person name="Shang Y."/>
            <person name="Xiao G."/>
            <person name="Zheng P."/>
            <person name="Cen K."/>
            <person name="Zhan S."/>
            <person name="Wang C."/>
        </authorList>
    </citation>
    <scope>NUCLEOTIDE SEQUENCE [LARGE SCALE GENOMIC DNA]</scope>
    <source>
        <strain evidence="1 2">ARSEF 2679</strain>
    </source>
</reference>
<dbReference type="PANTHER" id="PTHR21310">
    <property type="entry name" value="AMINOGLYCOSIDE PHOSPHOTRANSFERASE-RELATED-RELATED"/>
    <property type="match status" value="1"/>
</dbReference>
<dbReference type="InterPro" id="IPR011009">
    <property type="entry name" value="Kinase-like_dom_sf"/>
</dbReference>